<dbReference type="NCBIfam" id="TIGR00199">
    <property type="entry name" value="PncC_domain"/>
    <property type="match status" value="1"/>
</dbReference>
<gene>
    <name evidence="2" type="ORF">X271_00103</name>
</gene>
<evidence type="ECO:0000313" key="2">
    <source>
        <dbReference type="EMBL" id="AHK22215.1"/>
    </source>
</evidence>
<dbReference type="Proteomes" id="UP000019450">
    <property type="component" value="Chromosome"/>
</dbReference>
<dbReference type="InterPro" id="IPR008136">
    <property type="entry name" value="CinA_C"/>
</dbReference>
<dbReference type="InterPro" id="IPR036653">
    <property type="entry name" value="CinA-like_C"/>
</dbReference>
<proteinExistence type="predicted"/>
<dbReference type="Gene3D" id="3.90.950.20">
    <property type="entry name" value="CinA-like"/>
    <property type="match status" value="1"/>
</dbReference>
<evidence type="ECO:0000313" key="3">
    <source>
        <dbReference type="Proteomes" id="UP000019450"/>
    </source>
</evidence>
<dbReference type="KEGG" id="hcr:X271_00103"/>
<organism evidence="2 3">
    <name type="scientific">Candidatus Hepatoplasma crinochetorum Av</name>
    <dbReference type="NCBI Taxonomy" id="1427984"/>
    <lineage>
        <taxon>Bacteria</taxon>
        <taxon>Bacillati</taxon>
        <taxon>Mycoplasmatota</taxon>
        <taxon>Mollicutes</taxon>
        <taxon>Candidatus Hepatoplasmataceae</taxon>
        <taxon>Candidatus Hepatoplasma</taxon>
    </lineage>
</organism>
<keyword evidence="3" id="KW-1185">Reference proteome</keyword>
<dbReference type="Pfam" id="PF02464">
    <property type="entry name" value="CinA"/>
    <property type="match status" value="1"/>
</dbReference>
<dbReference type="eggNOG" id="COG1546">
    <property type="taxonomic scope" value="Bacteria"/>
</dbReference>
<feature type="domain" description="CinA C-terminal" evidence="1">
    <location>
        <begin position="6"/>
        <end position="156"/>
    </location>
</feature>
<reference evidence="2 3" key="1">
    <citation type="journal article" date="2014" name="Genome Biol. Evol.">
        <title>Phylogenomics of "Candidatus Hepatoplasma crinochetorum," a Lineage of Mollicutes Associated with Noninsect Arthropods.</title>
        <authorList>
            <person name="Leclercq S."/>
            <person name="Dittmer J."/>
            <person name="Bouchon D."/>
            <person name="Cordaux R."/>
        </authorList>
    </citation>
    <scope>NUCLEOTIDE SEQUENCE [LARGE SCALE GENOMIC DNA]</scope>
    <source>
        <strain evidence="2 3">Av</strain>
    </source>
</reference>
<dbReference type="HOGENOM" id="CLU_030805_1_2_14"/>
<dbReference type="AlphaFoldDB" id="W8GS01"/>
<dbReference type="SUPFAM" id="SSF142433">
    <property type="entry name" value="CinA-like"/>
    <property type="match status" value="1"/>
</dbReference>
<evidence type="ECO:0000259" key="1">
    <source>
        <dbReference type="Pfam" id="PF02464"/>
    </source>
</evidence>
<protein>
    <submittedName>
        <fullName evidence="2">Competence/damage-inducible protein CinA</fullName>
    </submittedName>
</protein>
<name>W8GS01_9MOLU</name>
<dbReference type="RefSeq" id="WP_025208515.1">
    <property type="nucleotide sequence ID" value="NZ_CP006932.1"/>
</dbReference>
<dbReference type="STRING" id="1427984.X271_00103"/>
<dbReference type="EMBL" id="CP006932">
    <property type="protein sequence ID" value="AHK22215.1"/>
    <property type="molecule type" value="Genomic_DNA"/>
</dbReference>
<dbReference type="OrthoDB" id="399376at2"/>
<accession>W8GS01</accession>
<sequence>MKLNEKTIKEIIKKLLKQKLTISFAESITGGSAAFSFVSFSGASNYFNSSIVAYTNQQKNKLLNVNPDTLFKYGPVSKEVANEMAVNLKLKTTSNICISFTGNAGPIIPENEEFGLTYITIIIDDNLYNFKFISNKKERSEIIIDTLNFAFLNLNNKLK</sequence>